<dbReference type="SUPFAM" id="SSF52091">
    <property type="entry name" value="SpoIIaa-like"/>
    <property type="match status" value="1"/>
</dbReference>
<dbReference type="PROSITE" id="PS50801">
    <property type="entry name" value="STAS"/>
    <property type="match status" value="1"/>
</dbReference>
<proteinExistence type="inferred from homology"/>
<name>A0A285KE60_9ACTN</name>
<dbReference type="AlphaFoldDB" id="A0A285KE60"/>
<dbReference type="InterPro" id="IPR003658">
    <property type="entry name" value="Anti-sigma_ant"/>
</dbReference>
<accession>A0A285KE60</accession>
<evidence type="ECO:0000256" key="2">
    <source>
        <dbReference type="RuleBase" id="RU003749"/>
    </source>
</evidence>
<dbReference type="Pfam" id="PF01740">
    <property type="entry name" value="STAS"/>
    <property type="match status" value="1"/>
</dbReference>
<evidence type="ECO:0000259" key="3">
    <source>
        <dbReference type="PROSITE" id="PS50801"/>
    </source>
</evidence>
<evidence type="ECO:0000313" key="5">
    <source>
        <dbReference type="Proteomes" id="UP000219612"/>
    </source>
</evidence>
<dbReference type="InterPro" id="IPR036513">
    <property type="entry name" value="STAS_dom_sf"/>
</dbReference>
<dbReference type="CDD" id="cd07043">
    <property type="entry name" value="STAS_anti-anti-sigma_factors"/>
    <property type="match status" value="1"/>
</dbReference>
<reference evidence="4 5" key="1">
    <citation type="submission" date="2017-09" db="EMBL/GenBank/DDBJ databases">
        <authorList>
            <person name="Ehlers B."/>
            <person name="Leendertz F.H."/>
        </authorList>
    </citation>
    <scope>NUCLEOTIDE SEQUENCE [LARGE SCALE GENOMIC DNA]</scope>
    <source>
        <strain evidence="4 5">CGMCC 4.6857</strain>
    </source>
</reference>
<gene>
    <name evidence="4" type="ORF">SAMN05421748_13888</name>
</gene>
<feature type="domain" description="STAS" evidence="3">
    <location>
        <begin position="14"/>
        <end position="128"/>
    </location>
</feature>
<organism evidence="4 5">
    <name type="scientific">Paractinoplanes atraurantiacus</name>
    <dbReference type="NCBI Taxonomy" id="1036182"/>
    <lineage>
        <taxon>Bacteria</taxon>
        <taxon>Bacillati</taxon>
        <taxon>Actinomycetota</taxon>
        <taxon>Actinomycetes</taxon>
        <taxon>Micromonosporales</taxon>
        <taxon>Micromonosporaceae</taxon>
        <taxon>Paractinoplanes</taxon>
    </lineage>
</organism>
<dbReference type="Gene3D" id="3.30.750.24">
    <property type="entry name" value="STAS domain"/>
    <property type="match status" value="1"/>
</dbReference>
<dbReference type="NCBIfam" id="TIGR00377">
    <property type="entry name" value="ant_ant_sig"/>
    <property type="match status" value="1"/>
</dbReference>
<keyword evidence="5" id="KW-1185">Reference proteome</keyword>
<dbReference type="EMBL" id="OBDY01000038">
    <property type="protein sequence ID" value="SNY70914.1"/>
    <property type="molecule type" value="Genomic_DNA"/>
</dbReference>
<evidence type="ECO:0000313" key="4">
    <source>
        <dbReference type="EMBL" id="SNY70914.1"/>
    </source>
</evidence>
<sequence length="128" mass="13304">MLFRDTDGVGMESSFQRTLADDGGATIVVAGEVDFSNADELADCVRAAVAEWSPPTVRIDLGAASFIDSSGLGALIEGYRAAGEAGATFVVVNPSPSFRRVLDVTGLCEFFGLSFESETADQSRATGA</sequence>
<evidence type="ECO:0000256" key="1">
    <source>
        <dbReference type="ARBA" id="ARBA00009013"/>
    </source>
</evidence>
<dbReference type="GO" id="GO:0043856">
    <property type="term" value="F:anti-sigma factor antagonist activity"/>
    <property type="evidence" value="ECO:0007669"/>
    <property type="project" value="InterPro"/>
</dbReference>
<dbReference type="InterPro" id="IPR002645">
    <property type="entry name" value="STAS_dom"/>
</dbReference>
<dbReference type="PANTHER" id="PTHR33495">
    <property type="entry name" value="ANTI-SIGMA FACTOR ANTAGONIST TM_1081-RELATED-RELATED"/>
    <property type="match status" value="1"/>
</dbReference>
<comment type="similarity">
    <text evidence="1 2">Belongs to the anti-sigma-factor antagonist family.</text>
</comment>
<dbReference type="Proteomes" id="UP000219612">
    <property type="component" value="Unassembled WGS sequence"/>
</dbReference>
<dbReference type="PANTHER" id="PTHR33495:SF2">
    <property type="entry name" value="ANTI-SIGMA FACTOR ANTAGONIST TM_1081-RELATED"/>
    <property type="match status" value="1"/>
</dbReference>
<protein>
    <recommendedName>
        <fullName evidence="2">Anti-sigma factor antagonist</fullName>
    </recommendedName>
</protein>